<dbReference type="Proteomes" id="UP000295710">
    <property type="component" value="Unassembled WGS sequence"/>
</dbReference>
<feature type="domain" description="HTH lysR-type" evidence="5">
    <location>
        <begin position="1"/>
        <end position="58"/>
    </location>
</feature>
<evidence type="ECO:0000256" key="2">
    <source>
        <dbReference type="ARBA" id="ARBA00023015"/>
    </source>
</evidence>
<dbReference type="PANTHER" id="PTHR30419">
    <property type="entry name" value="HTH-TYPE TRANSCRIPTIONAL REGULATOR YBHD"/>
    <property type="match status" value="1"/>
</dbReference>
<name>A0A4R4FF92_9FIRM</name>
<dbReference type="InterPro" id="IPR050950">
    <property type="entry name" value="HTH-type_LysR_regulators"/>
</dbReference>
<evidence type="ECO:0000313" key="7">
    <source>
        <dbReference type="Proteomes" id="UP000295710"/>
    </source>
</evidence>
<dbReference type="InterPro" id="IPR036388">
    <property type="entry name" value="WH-like_DNA-bd_sf"/>
</dbReference>
<keyword evidence="3" id="KW-0238">DNA-binding</keyword>
<keyword evidence="4" id="KW-0804">Transcription</keyword>
<evidence type="ECO:0000256" key="4">
    <source>
        <dbReference type="ARBA" id="ARBA00023163"/>
    </source>
</evidence>
<dbReference type="GO" id="GO:0003677">
    <property type="term" value="F:DNA binding"/>
    <property type="evidence" value="ECO:0007669"/>
    <property type="project" value="UniProtKB-KW"/>
</dbReference>
<dbReference type="InterPro" id="IPR036390">
    <property type="entry name" value="WH_DNA-bd_sf"/>
</dbReference>
<dbReference type="PRINTS" id="PR00039">
    <property type="entry name" value="HTHLYSR"/>
</dbReference>
<evidence type="ECO:0000259" key="5">
    <source>
        <dbReference type="PROSITE" id="PS50931"/>
    </source>
</evidence>
<dbReference type="SUPFAM" id="SSF46785">
    <property type="entry name" value="Winged helix' DNA-binding domain"/>
    <property type="match status" value="1"/>
</dbReference>
<dbReference type="EMBL" id="SMMX01000008">
    <property type="protein sequence ID" value="TDA21479.1"/>
    <property type="molecule type" value="Genomic_DNA"/>
</dbReference>
<accession>A0A4R4FF92</accession>
<dbReference type="Pfam" id="PF00126">
    <property type="entry name" value="HTH_1"/>
    <property type="match status" value="1"/>
</dbReference>
<proteinExistence type="inferred from homology"/>
<comment type="caution">
    <text evidence="6">The sequence shown here is derived from an EMBL/GenBank/DDBJ whole genome shotgun (WGS) entry which is preliminary data.</text>
</comment>
<dbReference type="Gene3D" id="1.10.10.10">
    <property type="entry name" value="Winged helix-like DNA-binding domain superfamily/Winged helix DNA-binding domain"/>
    <property type="match status" value="1"/>
</dbReference>
<organism evidence="6 7">
    <name type="scientific">Extibacter muris</name>
    <dbReference type="NCBI Taxonomy" id="1796622"/>
    <lineage>
        <taxon>Bacteria</taxon>
        <taxon>Bacillati</taxon>
        <taxon>Bacillota</taxon>
        <taxon>Clostridia</taxon>
        <taxon>Lachnospirales</taxon>
        <taxon>Lachnospiraceae</taxon>
        <taxon>Extibacter</taxon>
    </lineage>
</organism>
<sequence>MNFNHLEYALAVAKHGSISKASQHLFMSQPYLSSMIRNLEADMGYQIFDRTSSGIAPTKEGEQFMKSTRNILLELKKMKELNSGEEEKPLNISCYYATFIMELFLKFCNASKDKLPDKIKEMGNVEVMESVLSDECAMGIVFYAQKRQDRYEAMAKEYGLYLKELMEPMNTYAVLKIPEAARNRRPSIAP</sequence>
<gene>
    <name evidence="6" type="ORF">E1963_10730</name>
</gene>
<evidence type="ECO:0000256" key="3">
    <source>
        <dbReference type="ARBA" id="ARBA00023125"/>
    </source>
</evidence>
<evidence type="ECO:0000313" key="6">
    <source>
        <dbReference type="EMBL" id="TDA21479.1"/>
    </source>
</evidence>
<dbReference type="InterPro" id="IPR000847">
    <property type="entry name" value="LysR_HTH_N"/>
</dbReference>
<keyword evidence="2" id="KW-0805">Transcription regulation</keyword>
<dbReference type="RefSeq" id="WP_132277849.1">
    <property type="nucleotide sequence ID" value="NZ_JAOBST010000036.1"/>
</dbReference>
<reference evidence="6 7" key="1">
    <citation type="journal article" date="2016" name="Nat. Microbiol.">
        <title>The Mouse Intestinal Bacterial Collection (miBC) provides host-specific insight into cultured diversity and functional potential of the gut microbiota.</title>
        <authorList>
            <person name="Lagkouvardos I."/>
            <person name="Pukall R."/>
            <person name="Abt B."/>
            <person name="Foesel B.U."/>
            <person name="Meier-Kolthoff J.P."/>
            <person name="Kumar N."/>
            <person name="Bresciani A."/>
            <person name="Martinez I."/>
            <person name="Just S."/>
            <person name="Ziegler C."/>
            <person name="Brugiroux S."/>
            <person name="Garzetti D."/>
            <person name="Wenning M."/>
            <person name="Bui T.P."/>
            <person name="Wang J."/>
            <person name="Hugenholtz F."/>
            <person name="Plugge C.M."/>
            <person name="Peterson D.A."/>
            <person name="Hornef M.W."/>
            <person name="Baines J.F."/>
            <person name="Smidt H."/>
            <person name="Walter J."/>
            <person name="Kristiansen K."/>
            <person name="Nielsen H.B."/>
            <person name="Haller D."/>
            <person name="Overmann J."/>
            <person name="Stecher B."/>
            <person name="Clavel T."/>
        </authorList>
    </citation>
    <scope>NUCLEOTIDE SEQUENCE [LARGE SCALE GENOMIC DNA]</scope>
    <source>
        <strain evidence="6 7">DSM 28560</strain>
    </source>
</reference>
<dbReference type="GO" id="GO:0005829">
    <property type="term" value="C:cytosol"/>
    <property type="evidence" value="ECO:0007669"/>
    <property type="project" value="TreeGrafter"/>
</dbReference>
<dbReference type="GO" id="GO:0003700">
    <property type="term" value="F:DNA-binding transcription factor activity"/>
    <property type="evidence" value="ECO:0007669"/>
    <property type="project" value="InterPro"/>
</dbReference>
<comment type="similarity">
    <text evidence="1">Belongs to the LysR transcriptional regulatory family.</text>
</comment>
<keyword evidence="7" id="KW-1185">Reference proteome</keyword>
<dbReference type="FunFam" id="1.10.10.10:FF:000001">
    <property type="entry name" value="LysR family transcriptional regulator"/>
    <property type="match status" value="1"/>
</dbReference>
<dbReference type="PROSITE" id="PS50931">
    <property type="entry name" value="HTH_LYSR"/>
    <property type="match status" value="1"/>
</dbReference>
<evidence type="ECO:0000256" key="1">
    <source>
        <dbReference type="ARBA" id="ARBA00009437"/>
    </source>
</evidence>
<dbReference type="AlphaFoldDB" id="A0A4R4FF92"/>
<protein>
    <submittedName>
        <fullName evidence="6">LysR family transcriptional regulator</fullName>
    </submittedName>
</protein>